<evidence type="ECO:0000313" key="12">
    <source>
        <dbReference type="EMBL" id="KAK7099769.1"/>
    </source>
</evidence>
<dbReference type="InterPro" id="IPR013698">
    <property type="entry name" value="Squalene_epoxidase"/>
</dbReference>
<gene>
    <name evidence="12" type="ORF">V1264_022825</name>
</gene>
<keyword evidence="7 9" id="KW-0560">Oxidoreductase</keyword>
<comment type="catalytic activity">
    <reaction evidence="9">
        <text>squalene + reduced [NADPH--hemoprotein reductase] + O2 = (S)-2,3-epoxysqualene + oxidized [NADPH--hemoprotein reductase] + H2O + H(+)</text>
        <dbReference type="Rhea" id="RHEA:25282"/>
        <dbReference type="Rhea" id="RHEA-COMP:11964"/>
        <dbReference type="Rhea" id="RHEA-COMP:11965"/>
        <dbReference type="ChEBI" id="CHEBI:15377"/>
        <dbReference type="ChEBI" id="CHEBI:15378"/>
        <dbReference type="ChEBI" id="CHEBI:15379"/>
        <dbReference type="ChEBI" id="CHEBI:15440"/>
        <dbReference type="ChEBI" id="CHEBI:15441"/>
        <dbReference type="ChEBI" id="CHEBI:57618"/>
        <dbReference type="ChEBI" id="CHEBI:58210"/>
        <dbReference type="EC" id="1.14.14.17"/>
    </reaction>
</comment>
<dbReference type="FunFam" id="3.50.50.60:FF:000662">
    <property type="entry name" value="Uncharacterized protein"/>
    <property type="match status" value="1"/>
</dbReference>
<keyword evidence="9" id="KW-0256">Endoplasmic reticulum</keyword>
<dbReference type="GO" id="GO:0005789">
    <property type="term" value="C:endoplasmic reticulum membrane"/>
    <property type="evidence" value="ECO:0007669"/>
    <property type="project" value="UniProtKB-SubCell"/>
</dbReference>
<dbReference type="InterPro" id="IPR040125">
    <property type="entry name" value="Squalene_monox"/>
</dbReference>
<dbReference type="GO" id="GO:0050660">
    <property type="term" value="F:flavin adenine dinucleotide binding"/>
    <property type="evidence" value="ECO:0007669"/>
    <property type="project" value="UniProtKB-UniRule"/>
</dbReference>
<keyword evidence="6 9" id="KW-0274">FAD</keyword>
<keyword evidence="10" id="KW-1133">Transmembrane helix</keyword>
<evidence type="ECO:0000256" key="5">
    <source>
        <dbReference type="ARBA" id="ARBA00022630"/>
    </source>
</evidence>
<dbReference type="EC" id="1.14.14.17" evidence="4 9"/>
<feature type="domain" description="Squalene epoxidase" evidence="11">
    <location>
        <begin position="214"/>
        <end position="483"/>
    </location>
</feature>
<dbReference type="Pfam" id="PF08491">
    <property type="entry name" value="SE"/>
    <property type="match status" value="1"/>
</dbReference>
<evidence type="ECO:0000256" key="10">
    <source>
        <dbReference type="SAM" id="Phobius"/>
    </source>
</evidence>
<dbReference type="Proteomes" id="UP001374579">
    <property type="component" value="Unassembled WGS sequence"/>
</dbReference>
<sequence length="510" mass="57083">MQSQIIRIGGEIWSQLPSLLAIFTTLFVCVVCCLFIFLFLRRRKTPCKVEAPRKQFTGNDPEIIIIGSGVAGSAMATVLARDGRRVTVIERDLKEPDRIVGELLQPGGLEVLERLGLKDCVEGFDAHTVKGYVIHDLESSSRVHIPYPEKDAEQKVGRAFHHGKFIMALRQAAKQENNVHYIEATASRLIEDNGVVIGVQCRLKNSNEHKEVYAPLTIVVDGCFSKFRKELVKEPVKVTSHFVGTLMQNCPQVKANHAELVLASPSPVLVYQISSKDTRVLVDVRGNMPKDLKGHLIEHVLPQLPEHLKDPFQDSVENGRVRSMPNSFLPPSPVERPGVLVLGDAFNMRHPLTGGGMSVALNDVALWRELLRPISELNDYEQVLGALRVFHLRRKNTHSFVVNILAQALYELFAANNEHLQTLKRACFQYFQLGGECVSGPVGLLSVLSPKPHILLGHFFAVALYAVYSVVKSEHIWGFHRAIYRSVMIFYSALTVIVPLIWTEVKSLLF</sequence>
<dbReference type="AlphaFoldDB" id="A0AAN9G9T9"/>
<evidence type="ECO:0000256" key="8">
    <source>
        <dbReference type="ARBA" id="ARBA00023136"/>
    </source>
</evidence>
<dbReference type="SUPFAM" id="SSF51905">
    <property type="entry name" value="FAD/NAD(P)-binding domain"/>
    <property type="match status" value="1"/>
</dbReference>
<feature type="transmembrane region" description="Helical" evidence="10">
    <location>
        <begin position="20"/>
        <end position="40"/>
    </location>
</feature>
<comment type="function">
    <text evidence="9">Catalyzes the stereospecific oxidation of squalene to (S)-2,3-epoxysqualene, and is considered to be a rate-limiting enzyme in steroid biosynthesis.</text>
</comment>
<dbReference type="PRINTS" id="PR00420">
    <property type="entry name" value="RNGMNOXGNASE"/>
</dbReference>
<comment type="caution">
    <text evidence="12">The sequence shown here is derived from an EMBL/GenBank/DDBJ whole genome shotgun (WGS) entry which is preliminary data.</text>
</comment>
<dbReference type="Pfam" id="PF13450">
    <property type="entry name" value="NAD_binding_8"/>
    <property type="match status" value="1"/>
</dbReference>
<evidence type="ECO:0000256" key="7">
    <source>
        <dbReference type="ARBA" id="ARBA00023002"/>
    </source>
</evidence>
<evidence type="ECO:0000256" key="2">
    <source>
        <dbReference type="ARBA" id="ARBA00004370"/>
    </source>
</evidence>
<evidence type="ECO:0000313" key="13">
    <source>
        <dbReference type="Proteomes" id="UP001374579"/>
    </source>
</evidence>
<comment type="similarity">
    <text evidence="3 9">Belongs to the squalene monooxygenase family.</text>
</comment>
<keyword evidence="13" id="KW-1185">Reference proteome</keyword>
<evidence type="ECO:0000256" key="1">
    <source>
        <dbReference type="ARBA" id="ARBA00001974"/>
    </source>
</evidence>
<dbReference type="GO" id="GO:0016126">
    <property type="term" value="P:sterol biosynthetic process"/>
    <property type="evidence" value="ECO:0007669"/>
    <property type="project" value="UniProtKB-UniRule"/>
</dbReference>
<reference evidence="12 13" key="1">
    <citation type="submission" date="2024-02" db="EMBL/GenBank/DDBJ databases">
        <title>Chromosome-scale genome assembly of the rough periwinkle Littorina saxatilis.</title>
        <authorList>
            <person name="De Jode A."/>
            <person name="Faria R."/>
            <person name="Formenti G."/>
            <person name="Sims Y."/>
            <person name="Smith T.P."/>
            <person name="Tracey A."/>
            <person name="Wood J.M.D."/>
            <person name="Zagrodzka Z.B."/>
            <person name="Johannesson K."/>
            <person name="Butlin R.K."/>
            <person name="Leder E.H."/>
        </authorList>
    </citation>
    <scope>NUCLEOTIDE SEQUENCE [LARGE SCALE GENOMIC DNA]</scope>
    <source>
        <strain evidence="12">Snail1</strain>
        <tissue evidence="12">Muscle</tissue>
    </source>
</reference>
<dbReference type="GO" id="GO:0008203">
    <property type="term" value="P:cholesterol metabolic process"/>
    <property type="evidence" value="ECO:0007669"/>
    <property type="project" value="TreeGrafter"/>
</dbReference>
<evidence type="ECO:0000259" key="11">
    <source>
        <dbReference type="Pfam" id="PF08491"/>
    </source>
</evidence>
<accession>A0AAN9G9T9</accession>
<organism evidence="12 13">
    <name type="scientific">Littorina saxatilis</name>
    <dbReference type="NCBI Taxonomy" id="31220"/>
    <lineage>
        <taxon>Eukaryota</taxon>
        <taxon>Metazoa</taxon>
        <taxon>Spiralia</taxon>
        <taxon>Lophotrochozoa</taxon>
        <taxon>Mollusca</taxon>
        <taxon>Gastropoda</taxon>
        <taxon>Caenogastropoda</taxon>
        <taxon>Littorinimorpha</taxon>
        <taxon>Littorinoidea</taxon>
        <taxon>Littorinidae</taxon>
        <taxon>Littorina</taxon>
    </lineage>
</organism>
<protein>
    <recommendedName>
        <fullName evidence="4 9">Squalene monooxygenase</fullName>
        <ecNumber evidence="4 9">1.14.14.17</ecNumber>
    </recommendedName>
</protein>
<keyword evidence="8 9" id="KW-0472">Membrane</keyword>
<feature type="transmembrane region" description="Helical" evidence="10">
    <location>
        <begin position="483"/>
        <end position="502"/>
    </location>
</feature>
<evidence type="ECO:0000256" key="6">
    <source>
        <dbReference type="ARBA" id="ARBA00022827"/>
    </source>
</evidence>
<dbReference type="PANTHER" id="PTHR10835">
    <property type="entry name" value="SQUALENE MONOOXYGENASE"/>
    <property type="match status" value="1"/>
</dbReference>
<evidence type="ECO:0000256" key="3">
    <source>
        <dbReference type="ARBA" id="ARBA00008802"/>
    </source>
</evidence>
<dbReference type="EMBL" id="JBAMIC010000011">
    <property type="protein sequence ID" value="KAK7099769.1"/>
    <property type="molecule type" value="Genomic_DNA"/>
</dbReference>
<comment type="subcellular location">
    <subcellularLocation>
        <location evidence="9">Endoplasmic reticulum membrane</location>
        <topology evidence="9">Peripheral membrane protein</topology>
    </subcellularLocation>
    <subcellularLocation>
        <location evidence="2">Membrane</location>
    </subcellularLocation>
</comment>
<dbReference type="PANTHER" id="PTHR10835:SF0">
    <property type="entry name" value="SQUALENE MONOOXYGENASE"/>
    <property type="match status" value="1"/>
</dbReference>
<evidence type="ECO:0000256" key="4">
    <source>
        <dbReference type="ARBA" id="ARBA00012312"/>
    </source>
</evidence>
<proteinExistence type="inferred from homology"/>
<dbReference type="InterPro" id="IPR036188">
    <property type="entry name" value="FAD/NAD-bd_sf"/>
</dbReference>
<dbReference type="GO" id="GO:0004506">
    <property type="term" value="F:squalene monooxygenase activity"/>
    <property type="evidence" value="ECO:0007669"/>
    <property type="project" value="UniProtKB-UniRule"/>
</dbReference>
<name>A0AAN9G9T9_9CAEN</name>
<keyword evidence="5 9" id="KW-0285">Flavoprotein</keyword>
<comment type="cofactor">
    <cofactor evidence="1 9">
        <name>FAD</name>
        <dbReference type="ChEBI" id="CHEBI:57692"/>
    </cofactor>
</comment>
<keyword evidence="10" id="KW-0812">Transmembrane</keyword>
<evidence type="ECO:0000256" key="9">
    <source>
        <dbReference type="RuleBase" id="RU367121"/>
    </source>
</evidence>
<feature type="transmembrane region" description="Helical" evidence="10">
    <location>
        <begin position="61"/>
        <end position="80"/>
    </location>
</feature>
<dbReference type="Gene3D" id="3.50.50.60">
    <property type="entry name" value="FAD/NAD(P)-binding domain"/>
    <property type="match status" value="1"/>
</dbReference>
<feature type="transmembrane region" description="Helical" evidence="10">
    <location>
        <begin position="454"/>
        <end position="471"/>
    </location>
</feature>